<dbReference type="SUPFAM" id="SSF53850">
    <property type="entry name" value="Periplasmic binding protein-like II"/>
    <property type="match status" value="1"/>
</dbReference>
<dbReference type="InterPro" id="IPR018313">
    <property type="entry name" value="SBP_3_CS"/>
</dbReference>
<accession>A0A917BRL9</accession>
<dbReference type="AlphaFoldDB" id="A0A917BRL9"/>
<keyword evidence="3" id="KW-0732">Signal</keyword>
<comment type="similarity">
    <text evidence="1 4">Belongs to the bacterial solute-binding protein 3 family.</text>
</comment>
<evidence type="ECO:0000256" key="2">
    <source>
        <dbReference type="ARBA" id="ARBA00022448"/>
    </source>
</evidence>
<dbReference type="InterPro" id="IPR051455">
    <property type="entry name" value="Bact_solute-bind_prot3"/>
</dbReference>
<keyword evidence="2" id="KW-0813">Transport</keyword>
<evidence type="ECO:0000256" key="4">
    <source>
        <dbReference type="RuleBase" id="RU003744"/>
    </source>
</evidence>
<evidence type="ECO:0000259" key="5">
    <source>
        <dbReference type="SMART" id="SM00062"/>
    </source>
</evidence>
<name>A0A917BRL9_9PROT</name>
<reference evidence="6" key="1">
    <citation type="journal article" date="2014" name="Int. J. Syst. Evol. Microbiol.">
        <title>Complete genome sequence of Corynebacterium casei LMG S-19264T (=DSM 44701T), isolated from a smear-ripened cheese.</title>
        <authorList>
            <consortium name="US DOE Joint Genome Institute (JGI-PGF)"/>
            <person name="Walter F."/>
            <person name="Albersmeier A."/>
            <person name="Kalinowski J."/>
            <person name="Ruckert C."/>
        </authorList>
    </citation>
    <scope>NUCLEOTIDE SEQUENCE</scope>
    <source>
        <strain evidence="6">CGMCC 1.15254</strain>
    </source>
</reference>
<evidence type="ECO:0000313" key="7">
    <source>
        <dbReference type="Proteomes" id="UP000632498"/>
    </source>
</evidence>
<organism evidence="6 7">
    <name type="scientific">Terasakiella brassicae</name>
    <dbReference type="NCBI Taxonomy" id="1634917"/>
    <lineage>
        <taxon>Bacteria</taxon>
        <taxon>Pseudomonadati</taxon>
        <taxon>Pseudomonadota</taxon>
        <taxon>Alphaproteobacteria</taxon>
        <taxon>Rhodospirillales</taxon>
        <taxon>Terasakiellaceae</taxon>
        <taxon>Terasakiella</taxon>
    </lineage>
</organism>
<evidence type="ECO:0000256" key="1">
    <source>
        <dbReference type="ARBA" id="ARBA00010333"/>
    </source>
</evidence>
<comment type="caution">
    <text evidence="6">The sequence shown here is derived from an EMBL/GenBank/DDBJ whole genome shotgun (WGS) entry which is preliminary data.</text>
</comment>
<dbReference type="PANTHER" id="PTHR30085:SF7">
    <property type="entry name" value="AMINO-ACID ABC TRANSPORTER-BINDING PROTEIN YHDW-RELATED"/>
    <property type="match status" value="1"/>
</dbReference>
<feature type="domain" description="Solute-binding protein family 3/N-terminal" evidence="5">
    <location>
        <begin position="33"/>
        <end position="263"/>
    </location>
</feature>
<gene>
    <name evidence="6" type="ORF">GCM10011332_04660</name>
</gene>
<reference evidence="6" key="2">
    <citation type="submission" date="2020-09" db="EMBL/GenBank/DDBJ databases">
        <authorList>
            <person name="Sun Q."/>
            <person name="Zhou Y."/>
        </authorList>
    </citation>
    <scope>NUCLEOTIDE SEQUENCE</scope>
    <source>
        <strain evidence="6">CGMCC 1.15254</strain>
    </source>
</reference>
<proteinExistence type="inferred from homology"/>
<dbReference type="SMART" id="SM00062">
    <property type="entry name" value="PBPb"/>
    <property type="match status" value="1"/>
</dbReference>
<evidence type="ECO:0000256" key="3">
    <source>
        <dbReference type="ARBA" id="ARBA00022729"/>
    </source>
</evidence>
<protein>
    <submittedName>
        <fullName evidence="6">Amino acid ABC transporter substrate-binding protein</fullName>
    </submittedName>
</protein>
<dbReference type="PANTHER" id="PTHR30085">
    <property type="entry name" value="AMINO ACID ABC TRANSPORTER PERMEASE"/>
    <property type="match status" value="1"/>
</dbReference>
<dbReference type="InterPro" id="IPR001638">
    <property type="entry name" value="Solute-binding_3/MltF_N"/>
</dbReference>
<dbReference type="GO" id="GO:0006865">
    <property type="term" value="P:amino acid transport"/>
    <property type="evidence" value="ECO:0007669"/>
    <property type="project" value="TreeGrafter"/>
</dbReference>
<dbReference type="PROSITE" id="PS01039">
    <property type="entry name" value="SBP_BACTERIAL_3"/>
    <property type="match status" value="1"/>
</dbReference>
<dbReference type="Pfam" id="PF00497">
    <property type="entry name" value="SBP_bac_3"/>
    <property type="match status" value="1"/>
</dbReference>
<dbReference type="CDD" id="cd13692">
    <property type="entry name" value="PBP2_BztA"/>
    <property type="match status" value="1"/>
</dbReference>
<dbReference type="Gene3D" id="3.40.190.10">
    <property type="entry name" value="Periplasmic binding protein-like II"/>
    <property type="match status" value="2"/>
</dbReference>
<sequence>MRLFLLFVLGGIFFFKGPVSYASTLDDVRERDYLICGVDEQNYGFAYVDEHGRWVGFEVDFCRALAVAVLGSAEKVQFISLNAQTRFSALSAQQIDILLRSTTWTYTRDIAYGVDYPGVTYYDQLGILAHKSIGYTAFSEVEEATLCVANGTTTLESVQEYVHSSGRKIKIKVFNSREGLSNFFFSGQCDLYAADRSALQAILTFSAPNPNDYVLLQATLSKEPLGPVVRDDDREWYDIVKWLVYGLIEAEERGVTRRNVEEMRRLNNHAVRFMLGGESGFGKALRLPDSWLYDVIRAQGNYGEIFERNLGSGSQLKIERGLNNLWQKGGLMYAMPIR</sequence>
<dbReference type="EMBL" id="BMHV01000003">
    <property type="protein sequence ID" value="GGF54345.1"/>
    <property type="molecule type" value="Genomic_DNA"/>
</dbReference>
<dbReference type="RefSeq" id="WP_188661010.1">
    <property type="nucleotide sequence ID" value="NZ_BMHV01000003.1"/>
</dbReference>
<evidence type="ECO:0000313" key="6">
    <source>
        <dbReference type="EMBL" id="GGF54345.1"/>
    </source>
</evidence>
<keyword evidence="7" id="KW-1185">Reference proteome</keyword>
<dbReference type="Proteomes" id="UP000632498">
    <property type="component" value="Unassembled WGS sequence"/>
</dbReference>